<reference evidence="1 2" key="1">
    <citation type="submission" date="2024-01" db="EMBL/GenBank/DDBJ databases">
        <authorList>
            <person name="Waweru B."/>
        </authorList>
    </citation>
    <scope>NUCLEOTIDE SEQUENCE [LARGE SCALE GENOMIC DNA]</scope>
</reference>
<keyword evidence="2" id="KW-1185">Reference proteome</keyword>
<dbReference type="Proteomes" id="UP001314170">
    <property type="component" value="Unassembled WGS sequence"/>
</dbReference>
<organism evidence="1 2">
    <name type="scientific">Dovyalis caffra</name>
    <dbReference type="NCBI Taxonomy" id="77055"/>
    <lineage>
        <taxon>Eukaryota</taxon>
        <taxon>Viridiplantae</taxon>
        <taxon>Streptophyta</taxon>
        <taxon>Embryophyta</taxon>
        <taxon>Tracheophyta</taxon>
        <taxon>Spermatophyta</taxon>
        <taxon>Magnoliopsida</taxon>
        <taxon>eudicotyledons</taxon>
        <taxon>Gunneridae</taxon>
        <taxon>Pentapetalae</taxon>
        <taxon>rosids</taxon>
        <taxon>fabids</taxon>
        <taxon>Malpighiales</taxon>
        <taxon>Salicaceae</taxon>
        <taxon>Flacourtieae</taxon>
        <taxon>Dovyalis</taxon>
    </lineage>
</organism>
<protein>
    <submittedName>
        <fullName evidence="1">Uncharacterized protein</fullName>
    </submittedName>
</protein>
<gene>
    <name evidence="1" type="ORF">DCAF_LOCUS27577</name>
</gene>
<dbReference type="EMBL" id="CAWUPB010001198">
    <property type="protein sequence ID" value="CAK7357291.1"/>
    <property type="molecule type" value="Genomic_DNA"/>
</dbReference>
<evidence type="ECO:0000313" key="1">
    <source>
        <dbReference type="EMBL" id="CAK7357291.1"/>
    </source>
</evidence>
<accession>A0AAV1SUY2</accession>
<comment type="caution">
    <text evidence="1">The sequence shown here is derived from an EMBL/GenBank/DDBJ whole genome shotgun (WGS) entry which is preliminary data.</text>
</comment>
<sequence length="118" mass="13254">MLERHWRGKHALARRREGRACAWRGVGVLGRLAREDLLREACCVGERQVGGGCCRHEEAHTSYWLCGRALREAPVEQWAGLRCVDGHEGVSVMGEREDVMVGPSFPVQMTICKRAIAR</sequence>
<dbReference type="AlphaFoldDB" id="A0AAV1SUY2"/>
<proteinExistence type="predicted"/>
<feature type="non-terminal residue" evidence="1">
    <location>
        <position position="118"/>
    </location>
</feature>
<name>A0AAV1SUY2_9ROSI</name>
<evidence type="ECO:0000313" key="2">
    <source>
        <dbReference type="Proteomes" id="UP001314170"/>
    </source>
</evidence>